<protein>
    <submittedName>
        <fullName evidence="1">Uncharacterized protein</fullName>
    </submittedName>
</protein>
<dbReference type="EMBL" id="JBCGBO010000001">
    <property type="protein sequence ID" value="KAK9228406.1"/>
    <property type="molecule type" value="Genomic_DNA"/>
</dbReference>
<name>A0AAP0R2N9_9ROSI</name>
<sequence>MTSEREKKEILDRKLTGTVIPFSGVPMRMFKSPSSDASKTGIEEAALHIPEEHGEWSISMQWTMENT</sequence>
<evidence type="ECO:0000313" key="2">
    <source>
        <dbReference type="Proteomes" id="UP001428341"/>
    </source>
</evidence>
<organism evidence="1 2">
    <name type="scientific">Citrus x changshan-huyou</name>
    <dbReference type="NCBI Taxonomy" id="2935761"/>
    <lineage>
        <taxon>Eukaryota</taxon>
        <taxon>Viridiplantae</taxon>
        <taxon>Streptophyta</taxon>
        <taxon>Embryophyta</taxon>
        <taxon>Tracheophyta</taxon>
        <taxon>Spermatophyta</taxon>
        <taxon>Magnoliopsida</taxon>
        <taxon>eudicotyledons</taxon>
        <taxon>Gunneridae</taxon>
        <taxon>Pentapetalae</taxon>
        <taxon>rosids</taxon>
        <taxon>malvids</taxon>
        <taxon>Sapindales</taxon>
        <taxon>Rutaceae</taxon>
        <taxon>Aurantioideae</taxon>
        <taxon>Citrus</taxon>
    </lineage>
</organism>
<keyword evidence="2" id="KW-1185">Reference proteome</keyword>
<dbReference type="Proteomes" id="UP001428341">
    <property type="component" value="Unassembled WGS sequence"/>
</dbReference>
<evidence type="ECO:0000313" key="1">
    <source>
        <dbReference type="EMBL" id="KAK9228406.1"/>
    </source>
</evidence>
<comment type="caution">
    <text evidence="1">The sequence shown here is derived from an EMBL/GenBank/DDBJ whole genome shotgun (WGS) entry which is preliminary data.</text>
</comment>
<dbReference type="AlphaFoldDB" id="A0AAP0R2N9"/>
<reference evidence="1 2" key="1">
    <citation type="submission" date="2024-05" db="EMBL/GenBank/DDBJ databases">
        <title>Haplotype-resolved chromosome-level genome assembly of Huyou (Citrus changshanensis).</title>
        <authorList>
            <person name="Miao C."/>
            <person name="Chen W."/>
            <person name="Wu Y."/>
            <person name="Wang L."/>
            <person name="Zhao S."/>
            <person name="Grierson D."/>
            <person name="Xu C."/>
            <person name="Chen K."/>
        </authorList>
    </citation>
    <scope>NUCLEOTIDE SEQUENCE [LARGE SCALE GENOMIC DNA]</scope>
    <source>
        <strain evidence="1">01-14</strain>
        <tissue evidence="1">Leaf</tissue>
    </source>
</reference>
<accession>A0AAP0R2N9</accession>
<proteinExistence type="predicted"/>
<gene>
    <name evidence="1" type="ORF">WN944_021356</name>
</gene>